<protein>
    <submittedName>
        <fullName evidence="1">Uncharacterized protein</fullName>
    </submittedName>
</protein>
<dbReference type="KEGG" id="cbf:CLI_3293"/>
<reference evidence="2" key="1">
    <citation type="submission" date="2007-06" db="EMBL/GenBank/DDBJ databases">
        <authorList>
            <person name="Brinkac L.M."/>
            <person name="Daugherty S."/>
            <person name="Dodson R.J."/>
            <person name="Madupu R."/>
            <person name="Brown J.L."/>
            <person name="Bruce D."/>
            <person name="Detter C."/>
            <person name="Munk C."/>
            <person name="Smith L.A."/>
            <person name="Smith T.J."/>
            <person name="White O."/>
            <person name="Brettin T.S."/>
        </authorList>
    </citation>
    <scope>NUCLEOTIDE SEQUENCE [LARGE SCALE GENOMIC DNA]</scope>
    <source>
        <strain evidence="2">Langeland / NCTC 10281 / Type F</strain>
    </source>
</reference>
<dbReference type="Proteomes" id="UP000002410">
    <property type="component" value="Chromosome"/>
</dbReference>
<name>A7GI95_CLOBL</name>
<dbReference type="HOGENOM" id="CLU_174626_0_0_9"/>
<evidence type="ECO:0000313" key="2">
    <source>
        <dbReference type="Proteomes" id="UP000002410"/>
    </source>
</evidence>
<dbReference type="Gene3D" id="1.10.287.1080">
    <property type="entry name" value="MazG-like"/>
    <property type="match status" value="1"/>
</dbReference>
<dbReference type="Pfam" id="PF01503">
    <property type="entry name" value="PRA-PH"/>
    <property type="match status" value="1"/>
</dbReference>
<evidence type="ECO:0000313" key="1">
    <source>
        <dbReference type="EMBL" id="ABS39824.1"/>
    </source>
</evidence>
<dbReference type="InterPro" id="IPR021130">
    <property type="entry name" value="PRib-ATP_PPHydrolase-like"/>
</dbReference>
<dbReference type="InterPro" id="IPR044548">
    <property type="entry name" value="AF0060_NTP-PPase_MazG-like"/>
</dbReference>
<organism evidence="1 2">
    <name type="scientific">Clostridium botulinum (strain Langeland / NCTC 10281 / Type F)</name>
    <dbReference type="NCBI Taxonomy" id="441772"/>
    <lineage>
        <taxon>Bacteria</taxon>
        <taxon>Bacillati</taxon>
        <taxon>Bacillota</taxon>
        <taxon>Clostridia</taxon>
        <taxon>Eubacteriales</taxon>
        <taxon>Clostridiaceae</taxon>
        <taxon>Clostridium</taxon>
    </lineage>
</organism>
<dbReference type="CDD" id="cd11533">
    <property type="entry name" value="NTP-PPase_Af0060_like"/>
    <property type="match status" value="1"/>
</dbReference>
<dbReference type="RefSeq" id="WP_012100922.1">
    <property type="nucleotide sequence ID" value="NC_009699.1"/>
</dbReference>
<dbReference type="SUPFAM" id="SSF101386">
    <property type="entry name" value="all-alpha NTP pyrophosphatases"/>
    <property type="match status" value="1"/>
</dbReference>
<dbReference type="AlphaFoldDB" id="A7GI95"/>
<proteinExistence type="predicted"/>
<dbReference type="EMBL" id="CP000728">
    <property type="protein sequence ID" value="ABS39824.1"/>
    <property type="molecule type" value="Genomic_DNA"/>
</dbReference>
<gene>
    <name evidence="1" type="ordered locus">CLI_3293</name>
</gene>
<sequence>MHLMILDKEETLPEELLKLQEEFKEVRQAILNKDKENTTEEILDIMQVCIGMLDTQVKNKDIDLEEEVKKHNKKLVNRGWIFKKRIFFQVYNEYH</sequence>
<accession>A7GI95</accession>